<accession>A0A8S3UZW7</accession>
<dbReference type="InterPro" id="IPR047153">
    <property type="entry name" value="TRIM45/56/19-like"/>
</dbReference>
<keyword evidence="1" id="KW-0863">Zinc-finger</keyword>
<dbReference type="InterPro" id="IPR000315">
    <property type="entry name" value="Znf_B-box"/>
</dbReference>
<keyword evidence="4" id="KW-1185">Reference proteome</keyword>
<evidence type="ECO:0000259" key="2">
    <source>
        <dbReference type="PROSITE" id="PS50119"/>
    </source>
</evidence>
<comment type="caution">
    <text evidence="3">The sequence shown here is derived from an EMBL/GenBank/DDBJ whole genome shotgun (WGS) entry which is preliminary data.</text>
</comment>
<feature type="domain" description="B box-type" evidence="2">
    <location>
        <begin position="3"/>
        <end position="53"/>
    </location>
</feature>
<dbReference type="SUPFAM" id="SSF57845">
    <property type="entry name" value="B-box zinc-binding domain"/>
    <property type="match status" value="1"/>
</dbReference>
<evidence type="ECO:0000313" key="4">
    <source>
        <dbReference type="Proteomes" id="UP000683360"/>
    </source>
</evidence>
<proteinExistence type="predicted"/>
<gene>
    <name evidence="3" type="ORF">MEDL_61378</name>
</gene>
<dbReference type="PROSITE" id="PS50119">
    <property type="entry name" value="ZF_BBOX"/>
    <property type="match status" value="1"/>
</dbReference>
<dbReference type="GO" id="GO:0008270">
    <property type="term" value="F:zinc ion binding"/>
    <property type="evidence" value="ECO:0007669"/>
    <property type="project" value="UniProtKB-KW"/>
</dbReference>
<dbReference type="PANTHER" id="PTHR25462">
    <property type="entry name" value="BONUS, ISOFORM C-RELATED"/>
    <property type="match status" value="1"/>
</dbReference>
<dbReference type="OrthoDB" id="6104655at2759"/>
<organism evidence="3 4">
    <name type="scientific">Mytilus edulis</name>
    <name type="common">Blue mussel</name>
    <dbReference type="NCBI Taxonomy" id="6550"/>
    <lineage>
        <taxon>Eukaryota</taxon>
        <taxon>Metazoa</taxon>
        <taxon>Spiralia</taxon>
        <taxon>Lophotrochozoa</taxon>
        <taxon>Mollusca</taxon>
        <taxon>Bivalvia</taxon>
        <taxon>Autobranchia</taxon>
        <taxon>Pteriomorphia</taxon>
        <taxon>Mytilida</taxon>
        <taxon>Mytiloidea</taxon>
        <taxon>Mytilidae</taxon>
        <taxon>Mytilinae</taxon>
        <taxon>Mytilus</taxon>
    </lineage>
</organism>
<dbReference type="Gene3D" id="2.130.10.10">
    <property type="entry name" value="YVTN repeat-like/Quinoprotein amine dehydrogenase"/>
    <property type="match status" value="1"/>
</dbReference>
<name>A0A8S3UZW7_MYTED</name>
<dbReference type="SUPFAM" id="SSF50969">
    <property type="entry name" value="YVTN repeat-like/Quinoprotein amine dehydrogenase"/>
    <property type="match status" value="1"/>
</dbReference>
<dbReference type="InterPro" id="IPR011044">
    <property type="entry name" value="Quino_amine_DH_bsu"/>
</dbReference>
<keyword evidence="1" id="KW-0862">Zinc</keyword>
<dbReference type="PANTHER" id="PTHR25462:SF296">
    <property type="entry name" value="MEIOTIC P26, ISOFORM F"/>
    <property type="match status" value="1"/>
</dbReference>
<protein>
    <recommendedName>
        <fullName evidence="2">B box-type domain-containing protein</fullName>
    </recommendedName>
</protein>
<dbReference type="Proteomes" id="UP000683360">
    <property type="component" value="Unassembled WGS sequence"/>
</dbReference>
<dbReference type="AlphaFoldDB" id="A0A8S3UZW7"/>
<sequence>MASKMVMCDPCSRLNKSSEGLKYCTDCEDTLCTDCAALHSAVKLLASHHLVDVSVTTGNTFNIKKDCGDHEGMCYEFYCSDHDCLICRTCMANTHRTCGKIQPIDVAAKGCTSSTMLEDITKEITSLLNATKELVVDRQENKTLVKEIKAKVLKVIAKFRQDINDHLDQLEKKLIYEVDTIDKTNREKARNDLKTGHHIKSCTAAGRPFGIAVVTETDEAVVTLSNVRSMQFINLTTVTIGRQIDIDVSRPHGIAVIRDSVYVGSCDGKVSIINLVSKKCVKTVVIGIGYITAVIPFVKDREELLYCCIFWCWKSCQLYQVGRNSCFLFTCKRTNDFSTGF</sequence>
<evidence type="ECO:0000256" key="1">
    <source>
        <dbReference type="PROSITE-ProRule" id="PRU00024"/>
    </source>
</evidence>
<dbReference type="Gene3D" id="3.30.160.60">
    <property type="entry name" value="Classic Zinc Finger"/>
    <property type="match status" value="1"/>
</dbReference>
<evidence type="ECO:0000313" key="3">
    <source>
        <dbReference type="EMBL" id="CAG2249530.1"/>
    </source>
</evidence>
<dbReference type="InterPro" id="IPR015943">
    <property type="entry name" value="WD40/YVTN_repeat-like_dom_sf"/>
</dbReference>
<dbReference type="CDD" id="cd19757">
    <property type="entry name" value="Bbox1"/>
    <property type="match status" value="1"/>
</dbReference>
<reference evidence="3" key="1">
    <citation type="submission" date="2021-03" db="EMBL/GenBank/DDBJ databases">
        <authorList>
            <person name="Bekaert M."/>
        </authorList>
    </citation>
    <scope>NUCLEOTIDE SEQUENCE</scope>
</reference>
<keyword evidence="1" id="KW-0479">Metal-binding</keyword>
<dbReference type="EMBL" id="CAJPWZ010002975">
    <property type="protein sequence ID" value="CAG2249530.1"/>
    <property type="molecule type" value="Genomic_DNA"/>
</dbReference>